<keyword evidence="3" id="KW-1185">Reference proteome</keyword>
<accession>A0AAV2I6B1</accession>
<organism evidence="2 3">
    <name type="scientific">Lymnaea stagnalis</name>
    <name type="common">Great pond snail</name>
    <name type="synonym">Helix stagnalis</name>
    <dbReference type="NCBI Taxonomy" id="6523"/>
    <lineage>
        <taxon>Eukaryota</taxon>
        <taxon>Metazoa</taxon>
        <taxon>Spiralia</taxon>
        <taxon>Lophotrochozoa</taxon>
        <taxon>Mollusca</taxon>
        <taxon>Gastropoda</taxon>
        <taxon>Heterobranchia</taxon>
        <taxon>Euthyneura</taxon>
        <taxon>Panpulmonata</taxon>
        <taxon>Hygrophila</taxon>
        <taxon>Lymnaeoidea</taxon>
        <taxon>Lymnaeidae</taxon>
        <taxon>Lymnaea</taxon>
    </lineage>
</organism>
<comment type="caution">
    <text evidence="2">The sequence shown here is derived from an EMBL/GenBank/DDBJ whole genome shotgun (WGS) entry which is preliminary data.</text>
</comment>
<evidence type="ECO:0000313" key="2">
    <source>
        <dbReference type="EMBL" id="CAL1541421.1"/>
    </source>
</evidence>
<evidence type="ECO:0008006" key="4">
    <source>
        <dbReference type="Google" id="ProtNLM"/>
    </source>
</evidence>
<sequence length="434" mass="49189">MDAIKSIALERRPKWKFRSLNELHTEANCILRYILTNERSKRWRKVIEAYERLLWMIDLKHFPPEYEPPSSYVILLYEVHFHMGLALQRMGAHKQSASHYTQAINAISVPKGGCQAGCMTNSCMLTPLYSRRAFAYCQAGQLTSALKDIEALAALDNTNPDVYCVRALVRNSRKEEKQALQDLDHALTIQPNHGGCLLVKKAMANCSAPKINPESQSYSNVYSFSHPYSLEFYDRMLYTLLVPHRITVIDLTPDKPCKQLIASGLHGLSSSNSRMAPSFISRVDPFRCGTPSSDTNNLAPKRRRDYGEAIRRYNARPKTSQEFMAQLEKEIKRRKYGPIKVHLAKTSSDGELKSAARVSSSRSSHSTETCQAGSTGGRRSASNRFQFESPSTFSIPIFQPVNLESLPRMYHRPWQGDRLPVGEVIHTRPSPAFY</sequence>
<feature type="region of interest" description="Disordered" evidence="1">
    <location>
        <begin position="347"/>
        <end position="383"/>
    </location>
</feature>
<dbReference type="Proteomes" id="UP001497497">
    <property type="component" value="Unassembled WGS sequence"/>
</dbReference>
<protein>
    <recommendedName>
        <fullName evidence="4">TPR_REGION domain-containing protein</fullName>
    </recommendedName>
</protein>
<dbReference type="Gene3D" id="1.25.40.10">
    <property type="entry name" value="Tetratricopeptide repeat domain"/>
    <property type="match status" value="1"/>
</dbReference>
<proteinExistence type="predicted"/>
<evidence type="ECO:0000256" key="1">
    <source>
        <dbReference type="SAM" id="MobiDB-lite"/>
    </source>
</evidence>
<name>A0AAV2I6B1_LYMST</name>
<dbReference type="SUPFAM" id="SSF48452">
    <property type="entry name" value="TPR-like"/>
    <property type="match status" value="1"/>
</dbReference>
<dbReference type="InterPro" id="IPR019734">
    <property type="entry name" value="TPR_rpt"/>
</dbReference>
<gene>
    <name evidence="2" type="ORF">GSLYS_00015027001</name>
</gene>
<feature type="compositionally biased region" description="Low complexity" evidence="1">
    <location>
        <begin position="355"/>
        <end position="366"/>
    </location>
</feature>
<evidence type="ECO:0000313" key="3">
    <source>
        <dbReference type="Proteomes" id="UP001497497"/>
    </source>
</evidence>
<reference evidence="2 3" key="1">
    <citation type="submission" date="2024-04" db="EMBL/GenBank/DDBJ databases">
        <authorList>
            <consortium name="Genoscope - CEA"/>
            <person name="William W."/>
        </authorList>
    </citation>
    <scope>NUCLEOTIDE SEQUENCE [LARGE SCALE GENOMIC DNA]</scope>
</reference>
<dbReference type="EMBL" id="CAXITT010000431">
    <property type="protein sequence ID" value="CAL1541421.1"/>
    <property type="molecule type" value="Genomic_DNA"/>
</dbReference>
<dbReference type="AlphaFoldDB" id="A0AAV2I6B1"/>
<dbReference type="InterPro" id="IPR011990">
    <property type="entry name" value="TPR-like_helical_dom_sf"/>
</dbReference>
<dbReference type="SMART" id="SM00028">
    <property type="entry name" value="TPR"/>
    <property type="match status" value="3"/>
</dbReference>